<evidence type="ECO:0000313" key="2">
    <source>
        <dbReference type="Proteomes" id="UP000176492"/>
    </source>
</evidence>
<accession>A0A1F4W4D9</accession>
<evidence type="ECO:0000313" key="1">
    <source>
        <dbReference type="EMBL" id="OGC64245.1"/>
    </source>
</evidence>
<sequence length="81" mass="8471">MAAKEGTFDRLISTVSAVFENLSAKVAEITSALVENLKVKFLTIGESSAPTGITIYDRANGEPYCVTVNEGTVVTAAGVCE</sequence>
<organism evidence="1 2">
    <name type="scientific">candidate division WWE3 bacterium RIFCSPLOWO2_02_FULL_53_10</name>
    <dbReference type="NCBI Taxonomy" id="1802629"/>
    <lineage>
        <taxon>Bacteria</taxon>
        <taxon>Katanobacteria</taxon>
    </lineage>
</organism>
<dbReference type="EMBL" id="MEVM01000177">
    <property type="protein sequence ID" value="OGC64245.1"/>
    <property type="molecule type" value="Genomic_DNA"/>
</dbReference>
<name>A0A1F4W4D9_UNCKA</name>
<protein>
    <submittedName>
        <fullName evidence="1">Uncharacterized protein</fullName>
    </submittedName>
</protein>
<proteinExistence type="predicted"/>
<gene>
    <name evidence="1" type="ORF">A3J33_04065</name>
</gene>
<dbReference type="Proteomes" id="UP000176492">
    <property type="component" value="Unassembled WGS sequence"/>
</dbReference>
<dbReference type="AlphaFoldDB" id="A0A1F4W4D9"/>
<reference evidence="1 2" key="1">
    <citation type="journal article" date="2016" name="Nat. Commun.">
        <title>Thousands of microbial genomes shed light on interconnected biogeochemical processes in an aquifer system.</title>
        <authorList>
            <person name="Anantharaman K."/>
            <person name="Brown C.T."/>
            <person name="Hug L.A."/>
            <person name="Sharon I."/>
            <person name="Castelle C.J."/>
            <person name="Probst A.J."/>
            <person name="Thomas B.C."/>
            <person name="Singh A."/>
            <person name="Wilkins M.J."/>
            <person name="Karaoz U."/>
            <person name="Brodie E.L."/>
            <person name="Williams K.H."/>
            <person name="Hubbard S.S."/>
            <person name="Banfield J.F."/>
        </authorList>
    </citation>
    <scope>NUCLEOTIDE SEQUENCE [LARGE SCALE GENOMIC DNA]</scope>
</reference>
<comment type="caution">
    <text evidence="1">The sequence shown here is derived from an EMBL/GenBank/DDBJ whole genome shotgun (WGS) entry which is preliminary data.</text>
</comment>